<dbReference type="AlphaFoldDB" id="A0AAU9TT61"/>
<organism evidence="2 3">
    <name type="scientific">Euphydryas editha</name>
    <name type="common">Edith's checkerspot</name>
    <dbReference type="NCBI Taxonomy" id="104508"/>
    <lineage>
        <taxon>Eukaryota</taxon>
        <taxon>Metazoa</taxon>
        <taxon>Ecdysozoa</taxon>
        <taxon>Arthropoda</taxon>
        <taxon>Hexapoda</taxon>
        <taxon>Insecta</taxon>
        <taxon>Pterygota</taxon>
        <taxon>Neoptera</taxon>
        <taxon>Endopterygota</taxon>
        <taxon>Lepidoptera</taxon>
        <taxon>Glossata</taxon>
        <taxon>Ditrysia</taxon>
        <taxon>Papilionoidea</taxon>
        <taxon>Nymphalidae</taxon>
        <taxon>Nymphalinae</taxon>
        <taxon>Euphydryas</taxon>
    </lineage>
</organism>
<comment type="caution">
    <text evidence="2">The sequence shown here is derived from an EMBL/GenBank/DDBJ whole genome shotgun (WGS) entry which is preliminary data.</text>
</comment>
<dbReference type="PANTHER" id="PTHR33309:SF3">
    <property type="entry name" value="CCHC-TYPE DOMAIN-CONTAINING PROTEIN"/>
    <property type="match status" value="1"/>
</dbReference>
<protein>
    <recommendedName>
        <fullName evidence="1">Mutator-like transposase domain-containing protein</fullName>
    </recommendedName>
</protein>
<keyword evidence="3" id="KW-1185">Reference proteome</keyword>
<dbReference type="Pfam" id="PF20700">
    <property type="entry name" value="Mutator"/>
    <property type="match status" value="1"/>
</dbReference>
<reference evidence="2" key="1">
    <citation type="submission" date="2022-03" db="EMBL/GenBank/DDBJ databases">
        <authorList>
            <person name="Tunstrom K."/>
        </authorList>
    </citation>
    <scope>NUCLEOTIDE SEQUENCE</scope>
</reference>
<evidence type="ECO:0000313" key="3">
    <source>
        <dbReference type="Proteomes" id="UP001153954"/>
    </source>
</evidence>
<dbReference type="InterPro" id="IPR049012">
    <property type="entry name" value="Mutator_transp_dom"/>
</dbReference>
<name>A0AAU9TT61_EUPED</name>
<dbReference type="Proteomes" id="UP001153954">
    <property type="component" value="Unassembled WGS sequence"/>
</dbReference>
<feature type="domain" description="Mutator-like transposase" evidence="1">
    <location>
        <begin position="3"/>
        <end position="302"/>
    </location>
</feature>
<evidence type="ECO:0000259" key="1">
    <source>
        <dbReference type="Pfam" id="PF20700"/>
    </source>
</evidence>
<accession>A0AAU9TT61</accession>
<proteinExistence type="predicted"/>
<dbReference type="EMBL" id="CAKOGL010000007">
    <property type="protein sequence ID" value="CAH2088770.1"/>
    <property type="molecule type" value="Genomic_DNA"/>
</dbReference>
<evidence type="ECO:0000313" key="2">
    <source>
        <dbReference type="EMBL" id="CAH2088770.1"/>
    </source>
</evidence>
<dbReference type="PANTHER" id="PTHR33309">
    <property type="entry name" value="KERATIN, ULTRA HIGH-SULFUR MATRIX PROTEIN-LIKE"/>
    <property type="match status" value="1"/>
</dbReference>
<sequence>MRVLGLGLAGCNKFCGLMDLASTFLSKPTYQSYIDKHCESIKNVAKKFFTSAVQEEKEAMCEANDVEEPSELTVSGDGTWKKRGYSSLFGVTSLIGYYTGKVFDILVKSSYCHDCKIWTNKLDSAEYEAWYEEHVDSGNCKANHSGPAGNMEVSAVIEMFERSVENLGVKFRNYIGDGDSKTYSGVVNAKPYGEDFFINKKECIGHVQKRMGTRLRELVKKHVVETKTKAGKTVKRKSLSGKGKLTAKMIDKLTVYYGLAIRRNHDSVEKMKNAIWATYYHYSSTDENPQHEKCPSGEDSWCEWQKAAAADALGSFKHSYTALPTDILEAIRPIYYDLSKDELLQRCLGGFTQNNNESLNQLIWKISPKSVGGTSTIVEIAANVAACIFNEGSFALLAFMQEMNIGTGPSSHEWARQADELRISRAEEQAAHDSKEERVLRRQMQKDALDHLDGSLLLYGPGIDDSV</sequence>
<gene>
    <name evidence="2" type="ORF">EEDITHA_LOCUS4903</name>
</gene>